<reference evidence="2" key="3">
    <citation type="submission" date="2020-12" db="UniProtKB">
        <authorList>
            <consortium name="EnsemblPlants"/>
        </authorList>
    </citation>
    <scope>IDENTIFICATION</scope>
</reference>
<dbReference type="InParanoid" id="A0A2K1IU50"/>
<reference evidence="1 3" key="1">
    <citation type="journal article" date="2008" name="Science">
        <title>The Physcomitrella genome reveals evolutionary insights into the conquest of land by plants.</title>
        <authorList>
            <person name="Rensing S."/>
            <person name="Lang D."/>
            <person name="Zimmer A."/>
            <person name="Terry A."/>
            <person name="Salamov A."/>
            <person name="Shapiro H."/>
            <person name="Nishiyama T."/>
            <person name="Perroud P.-F."/>
            <person name="Lindquist E."/>
            <person name="Kamisugi Y."/>
            <person name="Tanahashi T."/>
            <person name="Sakakibara K."/>
            <person name="Fujita T."/>
            <person name="Oishi K."/>
            <person name="Shin-I T."/>
            <person name="Kuroki Y."/>
            <person name="Toyoda A."/>
            <person name="Suzuki Y."/>
            <person name="Hashimoto A."/>
            <person name="Yamaguchi K."/>
            <person name="Sugano A."/>
            <person name="Kohara Y."/>
            <person name="Fujiyama A."/>
            <person name="Anterola A."/>
            <person name="Aoki S."/>
            <person name="Ashton N."/>
            <person name="Barbazuk W.B."/>
            <person name="Barker E."/>
            <person name="Bennetzen J."/>
            <person name="Bezanilla M."/>
            <person name="Blankenship R."/>
            <person name="Cho S.H."/>
            <person name="Dutcher S."/>
            <person name="Estelle M."/>
            <person name="Fawcett J.A."/>
            <person name="Gundlach H."/>
            <person name="Hanada K."/>
            <person name="Heyl A."/>
            <person name="Hicks K.A."/>
            <person name="Hugh J."/>
            <person name="Lohr M."/>
            <person name="Mayer K."/>
            <person name="Melkozernov A."/>
            <person name="Murata T."/>
            <person name="Nelson D."/>
            <person name="Pils B."/>
            <person name="Prigge M."/>
            <person name="Reiss B."/>
            <person name="Renner T."/>
            <person name="Rombauts S."/>
            <person name="Rushton P."/>
            <person name="Sanderfoot A."/>
            <person name="Schween G."/>
            <person name="Shiu S.-H."/>
            <person name="Stueber K."/>
            <person name="Theodoulou F.L."/>
            <person name="Tu H."/>
            <person name="Van de Peer Y."/>
            <person name="Verrier P.J."/>
            <person name="Waters E."/>
            <person name="Wood A."/>
            <person name="Yang L."/>
            <person name="Cove D."/>
            <person name="Cuming A."/>
            <person name="Hasebe M."/>
            <person name="Lucas S."/>
            <person name="Mishler D.B."/>
            <person name="Reski R."/>
            <person name="Grigoriev I."/>
            <person name="Quatrano R.S."/>
            <person name="Boore J.L."/>
        </authorList>
    </citation>
    <scope>NUCLEOTIDE SEQUENCE [LARGE SCALE GENOMIC DNA]</scope>
    <source>
        <strain evidence="2 3">cv. Gransden 2004</strain>
    </source>
</reference>
<dbReference type="Proteomes" id="UP000006727">
    <property type="component" value="Chromosome 20"/>
</dbReference>
<evidence type="ECO:0000313" key="2">
    <source>
        <dbReference type="EnsemblPlants" id="Pp3c20_5461V3.1"/>
    </source>
</evidence>
<protein>
    <submittedName>
        <fullName evidence="1 2">Uncharacterized protein</fullName>
    </submittedName>
</protein>
<accession>A0A2K1IU50</accession>
<dbReference type="EnsemblPlants" id="Pp3c20_5461V3.1">
    <property type="protein sequence ID" value="Pp3c20_5461V3.1"/>
    <property type="gene ID" value="Pp3c20_5461"/>
</dbReference>
<keyword evidence="3" id="KW-1185">Reference proteome</keyword>
<dbReference type="EMBL" id="ABEU02000020">
    <property type="protein sequence ID" value="PNR32806.1"/>
    <property type="molecule type" value="Genomic_DNA"/>
</dbReference>
<gene>
    <name evidence="1" type="ORF">PHYPA_024748</name>
</gene>
<proteinExistence type="predicted"/>
<dbReference type="Gramene" id="Pp3c20_5461V3.1">
    <property type="protein sequence ID" value="Pp3c20_5461V3.1"/>
    <property type="gene ID" value="Pp3c20_5461"/>
</dbReference>
<evidence type="ECO:0000313" key="1">
    <source>
        <dbReference type="EMBL" id="PNR32806.1"/>
    </source>
</evidence>
<sequence length="38" mass="4291">MMVFYCTLALVVHVVIPDNRILAPFSFGGMWNPIGKPR</sequence>
<organism evidence="1">
    <name type="scientific">Physcomitrium patens</name>
    <name type="common">Spreading-leaved earth moss</name>
    <name type="synonym">Physcomitrella patens</name>
    <dbReference type="NCBI Taxonomy" id="3218"/>
    <lineage>
        <taxon>Eukaryota</taxon>
        <taxon>Viridiplantae</taxon>
        <taxon>Streptophyta</taxon>
        <taxon>Embryophyta</taxon>
        <taxon>Bryophyta</taxon>
        <taxon>Bryophytina</taxon>
        <taxon>Bryopsida</taxon>
        <taxon>Funariidae</taxon>
        <taxon>Funariales</taxon>
        <taxon>Funariaceae</taxon>
        <taxon>Physcomitrium</taxon>
    </lineage>
</organism>
<evidence type="ECO:0000313" key="3">
    <source>
        <dbReference type="Proteomes" id="UP000006727"/>
    </source>
</evidence>
<dbReference type="AlphaFoldDB" id="A0A2K1IU50"/>
<reference evidence="1 3" key="2">
    <citation type="journal article" date="2018" name="Plant J.">
        <title>The Physcomitrella patens chromosome-scale assembly reveals moss genome structure and evolution.</title>
        <authorList>
            <person name="Lang D."/>
            <person name="Ullrich K.K."/>
            <person name="Murat F."/>
            <person name="Fuchs J."/>
            <person name="Jenkins J."/>
            <person name="Haas F.B."/>
            <person name="Piednoel M."/>
            <person name="Gundlach H."/>
            <person name="Van Bel M."/>
            <person name="Meyberg R."/>
            <person name="Vives C."/>
            <person name="Morata J."/>
            <person name="Symeonidi A."/>
            <person name="Hiss M."/>
            <person name="Muchero W."/>
            <person name="Kamisugi Y."/>
            <person name="Saleh O."/>
            <person name="Blanc G."/>
            <person name="Decker E.L."/>
            <person name="van Gessel N."/>
            <person name="Grimwood J."/>
            <person name="Hayes R.D."/>
            <person name="Graham S.W."/>
            <person name="Gunter L.E."/>
            <person name="McDaniel S.F."/>
            <person name="Hoernstein S.N.W."/>
            <person name="Larsson A."/>
            <person name="Li F.W."/>
            <person name="Perroud P.F."/>
            <person name="Phillips J."/>
            <person name="Ranjan P."/>
            <person name="Rokshar D.S."/>
            <person name="Rothfels C.J."/>
            <person name="Schneider L."/>
            <person name="Shu S."/>
            <person name="Stevenson D.W."/>
            <person name="Thummler F."/>
            <person name="Tillich M."/>
            <person name="Villarreal Aguilar J.C."/>
            <person name="Widiez T."/>
            <person name="Wong G.K."/>
            <person name="Wymore A."/>
            <person name="Zhang Y."/>
            <person name="Zimmer A.D."/>
            <person name="Quatrano R.S."/>
            <person name="Mayer K.F.X."/>
            <person name="Goodstein D."/>
            <person name="Casacuberta J.M."/>
            <person name="Vandepoele K."/>
            <person name="Reski R."/>
            <person name="Cuming A.C."/>
            <person name="Tuskan G.A."/>
            <person name="Maumus F."/>
            <person name="Salse J."/>
            <person name="Schmutz J."/>
            <person name="Rensing S.A."/>
        </authorList>
    </citation>
    <scope>NUCLEOTIDE SEQUENCE [LARGE SCALE GENOMIC DNA]</scope>
    <source>
        <strain evidence="2 3">cv. Gransden 2004</strain>
    </source>
</reference>
<name>A0A2K1IU50_PHYPA</name>